<evidence type="ECO:0000313" key="3">
    <source>
        <dbReference type="Proteomes" id="UP001210261"/>
    </source>
</evidence>
<dbReference type="PROSITE" id="PS50206">
    <property type="entry name" value="RHODANESE_3"/>
    <property type="match status" value="1"/>
</dbReference>
<dbReference type="SUPFAM" id="SSF52821">
    <property type="entry name" value="Rhodanese/Cell cycle control phosphatase"/>
    <property type="match status" value="1"/>
</dbReference>
<dbReference type="EMBL" id="JAQHXR010000001">
    <property type="protein sequence ID" value="MDA3968099.1"/>
    <property type="molecule type" value="Genomic_DNA"/>
</dbReference>
<dbReference type="InterPro" id="IPR001763">
    <property type="entry name" value="Rhodanese-like_dom"/>
</dbReference>
<protein>
    <submittedName>
        <fullName evidence="2">Rhodanese-like domain-containing protein</fullName>
    </submittedName>
</protein>
<dbReference type="SMART" id="SM00450">
    <property type="entry name" value="RHOD"/>
    <property type="match status" value="1"/>
</dbReference>
<evidence type="ECO:0000259" key="1">
    <source>
        <dbReference type="PROSITE" id="PS50206"/>
    </source>
</evidence>
<dbReference type="CDD" id="cd00158">
    <property type="entry name" value="RHOD"/>
    <property type="match status" value="1"/>
</dbReference>
<keyword evidence="3" id="KW-1185">Reference proteome</keyword>
<reference evidence="2 3" key="1">
    <citation type="submission" date="2023-01" db="EMBL/GenBank/DDBJ databases">
        <title>Description of Helicobacter ibis sp. nov. isolated from faecal droppings of black-faced ibis (Theristicus melanopis).</title>
        <authorList>
            <person name="Lopez-Cantillo M."/>
            <person name="Vidal-Veuthey B."/>
            <person name="Mella A."/>
            <person name="De La Haba R."/>
            <person name="Collado L."/>
        </authorList>
    </citation>
    <scope>NUCLEOTIDE SEQUENCE [LARGE SCALE GENOMIC DNA]</scope>
    <source>
        <strain evidence="2 3">A82</strain>
    </source>
</reference>
<dbReference type="RefSeq" id="WP_271020362.1">
    <property type="nucleotide sequence ID" value="NZ_JAQHXR010000001.1"/>
</dbReference>
<gene>
    <name evidence="2" type="ORF">PF021_00215</name>
</gene>
<dbReference type="InterPro" id="IPR050229">
    <property type="entry name" value="GlpE_sulfurtransferase"/>
</dbReference>
<evidence type="ECO:0000313" key="2">
    <source>
        <dbReference type="EMBL" id="MDA3968099.1"/>
    </source>
</evidence>
<accession>A0ABT4VBL7</accession>
<dbReference type="Gene3D" id="3.40.250.10">
    <property type="entry name" value="Rhodanese-like domain"/>
    <property type="match status" value="1"/>
</dbReference>
<comment type="caution">
    <text evidence="2">The sequence shown here is derived from an EMBL/GenBank/DDBJ whole genome shotgun (WGS) entry which is preliminary data.</text>
</comment>
<feature type="domain" description="Rhodanese" evidence="1">
    <location>
        <begin position="25"/>
        <end position="103"/>
    </location>
</feature>
<dbReference type="Proteomes" id="UP001210261">
    <property type="component" value="Unassembled WGS sequence"/>
</dbReference>
<dbReference type="PANTHER" id="PTHR43031:SF7">
    <property type="entry name" value="NITRIC OXIDE REDUCTASE FLRD-NAD(+) REDUCTASE"/>
    <property type="match status" value="1"/>
</dbReference>
<proteinExistence type="predicted"/>
<organism evidence="2 3">
    <name type="scientific">Helicobacter ibis</name>
    <dbReference type="NCBI Taxonomy" id="2962633"/>
    <lineage>
        <taxon>Bacteria</taxon>
        <taxon>Pseudomonadati</taxon>
        <taxon>Campylobacterota</taxon>
        <taxon>Epsilonproteobacteria</taxon>
        <taxon>Campylobacterales</taxon>
        <taxon>Helicobacteraceae</taxon>
        <taxon>Helicobacter</taxon>
    </lineage>
</organism>
<name>A0ABT4VBL7_9HELI</name>
<sequence>MQYYGRNNKSLAKAIFKEDLQDIIDNKEWEIVDIRMPDDFRRGHINGAKNITTQEELQSILDSGKNILLNCYSGHTVSVIGSDLVNSGYTNIYFLDEHIEDCI</sequence>
<dbReference type="InterPro" id="IPR036873">
    <property type="entry name" value="Rhodanese-like_dom_sf"/>
</dbReference>
<dbReference type="Pfam" id="PF00581">
    <property type="entry name" value="Rhodanese"/>
    <property type="match status" value="1"/>
</dbReference>
<dbReference type="PANTHER" id="PTHR43031">
    <property type="entry name" value="FAD-DEPENDENT OXIDOREDUCTASE"/>
    <property type="match status" value="1"/>
</dbReference>